<organism evidence="1 2">
    <name type="scientific">Pseudoalteromonas aurantia</name>
    <dbReference type="NCBI Taxonomy" id="43654"/>
    <lineage>
        <taxon>Bacteria</taxon>
        <taxon>Pseudomonadati</taxon>
        <taxon>Pseudomonadota</taxon>
        <taxon>Gammaproteobacteria</taxon>
        <taxon>Alteromonadales</taxon>
        <taxon>Pseudoalteromonadaceae</taxon>
        <taxon>Pseudoalteromonas</taxon>
    </lineage>
</organism>
<protein>
    <submittedName>
        <fullName evidence="1">Uncharacterized protein</fullName>
    </submittedName>
</protein>
<accession>A0A5S3V855</accession>
<dbReference type="RefSeq" id="WP_138592152.1">
    <property type="nucleotide sequence ID" value="NZ_PNBX01000048.1"/>
</dbReference>
<gene>
    <name evidence="1" type="ORF">CWC19_12355</name>
</gene>
<sequence>MLNGVLNFSRLETQLSDNVTAESSKRVKLHIQFFKRILMRYEILHSHCHRLVKDINSLIDRDYWLKLEVKAAYLEPKDDVLFRRCLFHFASTVSEVKSRPSSVFVFDTNIDLLNWYRKNFELGSELHEALTNWNLESGLAGSTTRFNAQKALMCLYLLFDKAPKLADLISKHGLSWFKSSQHFKNVFHEHPIEDRNKVLQSALLSVLRVNYPKRFSTVIIAINRKSIDVTDLAQSEPVLIKQLQAVADSAKFKGDLEHSIDAMTRRFLAIVTSIRRFSEEKPDAFKEHGLDNFKANNFSLLKEAKAALRKDQFSELLLLVEQHLGEKIHRHDYIAHLLPFYFKRYESFRCIDYSEIALTCPSLMLEIEQLHRSEIALLPEKNYNIETLHTRFSKLKRLIVNYLIPNYKKEVLEHGFLCLGMDQSSIQKAIFEQLQGAVKSKSISIRSGASYTETMRWLMTITGQETIEAFKISYKRHQRHARRLRIEDLYSDSELRELIFFIEKGINEAQNSKQLLALYFARIQIKSCWNTSPMVDIELSDITDVALPTAQTSITLLLQKPRKGYDIDTYSLDGRAVNSVMRDILFVRDTITKDYRNLAAPAVQPFLFITKEKTKVSRIKSGTIVSYIKALLKKLGCRVAYNSMRIRKSGANHIYRDVAKQMRAYEAVNLHTFDTFIKHYQRISEQKSQETLHTAVDVMQRYFTGREIDSEIRVLMVDDGSTQKTPSGQCSSRGNDEEAKQYNKTHRHLQQSKSNAWCSDFLACIWCKHFRTVADPEHVWQLLSYKKYVLSDMSASISDIDNNEFQQEAINALQQRVDDILVQVAKRSQSALNKGEELLMNKGMHPFWEFAITSANSLRGINV</sequence>
<dbReference type="OrthoDB" id="5824039at2"/>
<reference evidence="1 2" key="1">
    <citation type="submission" date="2018-01" db="EMBL/GenBank/DDBJ databases">
        <authorList>
            <person name="Paulsen S."/>
            <person name="Gram L.K."/>
        </authorList>
    </citation>
    <scope>NUCLEOTIDE SEQUENCE [LARGE SCALE GENOMIC DNA]</scope>
    <source>
        <strain evidence="1 2">S3790</strain>
    </source>
</reference>
<evidence type="ECO:0000313" key="1">
    <source>
        <dbReference type="EMBL" id="TMO67874.1"/>
    </source>
</evidence>
<dbReference type="AlphaFoldDB" id="A0A5S3V855"/>
<comment type="caution">
    <text evidence="1">The sequence shown here is derived from an EMBL/GenBank/DDBJ whole genome shotgun (WGS) entry which is preliminary data.</text>
</comment>
<reference evidence="2" key="2">
    <citation type="submission" date="2019-06" db="EMBL/GenBank/DDBJ databases">
        <title>Co-occurence of chitin degradation, pigmentation and bioactivity in marine Pseudoalteromonas.</title>
        <authorList>
            <person name="Sonnenschein E.C."/>
            <person name="Bech P.K."/>
        </authorList>
    </citation>
    <scope>NUCLEOTIDE SEQUENCE [LARGE SCALE GENOMIC DNA]</scope>
    <source>
        <strain evidence="2">S3790</strain>
    </source>
</reference>
<proteinExistence type="predicted"/>
<dbReference type="EMBL" id="PNBX01000048">
    <property type="protein sequence ID" value="TMO67874.1"/>
    <property type="molecule type" value="Genomic_DNA"/>
</dbReference>
<dbReference type="Proteomes" id="UP000307217">
    <property type="component" value="Unassembled WGS sequence"/>
</dbReference>
<evidence type="ECO:0000313" key="2">
    <source>
        <dbReference type="Proteomes" id="UP000307217"/>
    </source>
</evidence>
<name>A0A5S3V855_9GAMM</name>